<dbReference type="Gene3D" id="3.90.75.20">
    <property type="match status" value="1"/>
</dbReference>
<name>A0A5A7NQY8_9MICC</name>
<keyword evidence="4" id="KW-1185">Reference proteome</keyword>
<reference evidence="3 4" key="1">
    <citation type="submission" date="2019-09" db="EMBL/GenBank/DDBJ databases">
        <title>Arthrobacter zafarii sp. nov., a moderately thermotolerant and halotolerant actinobacterium isolated from Cholistan desert soil of Pakistan.</title>
        <authorList>
            <person name="Amin A."/>
            <person name="Ahmed I."/>
            <person name="Khalid N."/>
            <person name="Schumann P."/>
            <person name="Busse H.J."/>
            <person name="Khan I.U."/>
            <person name="Li S."/>
            <person name="Li W.J."/>
        </authorList>
    </citation>
    <scope>NUCLEOTIDE SEQUENCE [LARGE SCALE GENOMIC DNA]</scope>
    <source>
        <strain evidence="3 4">NCCP-1664</strain>
    </source>
</reference>
<evidence type="ECO:0000313" key="4">
    <source>
        <dbReference type="Proteomes" id="UP000325307"/>
    </source>
</evidence>
<dbReference type="SUPFAM" id="SSF54060">
    <property type="entry name" value="His-Me finger endonucleases"/>
    <property type="match status" value="1"/>
</dbReference>
<organism evidence="3 4">
    <name type="scientific">Zafaria cholistanensis</name>
    <dbReference type="NCBI Taxonomy" id="1682741"/>
    <lineage>
        <taxon>Bacteria</taxon>
        <taxon>Bacillati</taxon>
        <taxon>Actinomycetota</taxon>
        <taxon>Actinomycetes</taxon>
        <taxon>Micrococcales</taxon>
        <taxon>Micrococcaceae</taxon>
        <taxon>Zafaria</taxon>
    </lineage>
</organism>
<protein>
    <recommendedName>
        <fullName evidence="2">HNH nuclease domain-containing protein</fullName>
    </recommendedName>
</protein>
<dbReference type="Pfam" id="PF13392">
    <property type="entry name" value="HNH_3"/>
    <property type="match status" value="1"/>
</dbReference>
<dbReference type="OrthoDB" id="581550at2"/>
<evidence type="ECO:0000259" key="2">
    <source>
        <dbReference type="Pfam" id="PF13392"/>
    </source>
</evidence>
<evidence type="ECO:0000313" key="3">
    <source>
        <dbReference type="EMBL" id="GER23273.1"/>
    </source>
</evidence>
<dbReference type="InterPro" id="IPR003615">
    <property type="entry name" value="HNH_nuc"/>
</dbReference>
<dbReference type="RefSeq" id="WP_149956877.1">
    <property type="nucleotide sequence ID" value="NZ_BKDJ01000008.1"/>
</dbReference>
<dbReference type="AlphaFoldDB" id="A0A5A7NQY8"/>
<proteinExistence type="predicted"/>
<feature type="domain" description="HNH nuclease" evidence="2">
    <location>
        <begin position="86"/>
        <end position="121"/>
    </location>
</feature>
<evidence type="ECO:0000256" key="1">
    <source>
        <dbReference type="SAM" id="MobiDB-lite"/>
    </source>
</evidence>
<dbReference type="Proteomes" id="UP000325307">
    <property type="component" value="Unassembled WGS sequence"/>
</dbReference>
<gene>
    <name evidence="3" type="ORF">NCCP1664_17690</name>
</gene>
<feature type="compositionally biased region" description="Low complexity" evidence="1">
    <location>
        <begin position="177"/>
        <end position="189"/>
    </location>
</feature>
<dbReference type="InterPro" id="IPR044925">
    <property type="entry name" value="His-Me_finger_sf"/>
</dbReference>
<comment type="caution">
    <text evidence="3">The sequence shown here is derived from an EMBL/GenBank/DDBJ whole genome shotgun (WGS) entry which is preliminary data.</text>
</comment>
<sequence>MSETNCKRCNKPPKKTFQTSRRMRTGLTRGLCESCYAWARSKGLLDEVGDPPRRGENSALRAIGSRQPHRDGYVTIKTDSGIVMEHRVVMEGILGRKLIKGETVHHKNGLRDDNRPENLELWFNQPYGQRIPDLVAYLAEYHAEALLIALQERVSKDSELADPYMLIRRAYMLPPRSGQASASTSGSTGPAVPPHE</sequence>
<dbReference type="EMBL" id="BKDJ01000008">
    <property type="protein sequence ID" value="GER23273.1"/>
    <property type="molecule type" value="Genomic_DNA"/>
</dbReference>
<feature type="region of interest" description="Disordered" evidence="1">
    <location>
        <begin position="176"/>
        <end position="196"/>
    </location>
</feature>
<accession>A0A5A7NQY8</accession>